<feature type="domain" description="ClpX-type ZB" evidence="2">
    <location>
        <begin position="5"/>
        <end position="58"/>
    </location>
</feature>
<feature type="binding site" evidence="1">
    <location>
        <position position="17"/>
    </location>
    <ligand>
        <name>Zn(2+)</name>
        <dbReference type="ChEBI" id="CHEBI:29105"/>
    </ligand>
</feature>
<name>A0A563DP58_9MICO</name>
<dbReference type="GO" id="GO:0046983">
    <property type="term" value="F:protein dimerization activity"/>
    <property type="evidence" value="ECO:0007669"/>
    <property type="project" value="UniProtKB-UniRule"/>
</dbReference>
<sequence length="58" mass="6443">MPKHAHAVRRGADSLRCSFCGKNKNAVDKLIAGPKGVFICNECVRLCDEILEEELLDE</sequence>
<organism evidence="3 4">
    <name type="scientific">Leekyejoonella antrihumi</name>
    <dbReference type="NCBI Taxonomy" id="1660198"/>
    <lineage>
        <taxon>Bacteria</taxon>
        <taxon>Bacillati</taxon>
        <taxon>Actinomycetota</taxon>
        <taxon>Actinomycetes</taxon>
        <taxon>Micrococcales</taxon>
        <taxon>Dermacoccaceae</taxon>
        <taxon>Leekyejoonella</taxon>
    </lineage>
</organism>
<evidence type="ECO:0000256" key="1">
    <source>
        <dbReference type="PROSITE-ProRule" id="PRU01250"/>
    </source>
</evidence>
<dbReference type="OrthoDB" id="9812570at2"/>
<feature type="binding site" evidence="1">
    <location>
        <position position="20"/>
    </location>
    <ligand>
        <name>Zn(2+)</name>
        <dbReference type="ChEBI" id="CHEBI:29105"/>
    </ligand>
</feature>
<feature type="binding site" evidence="1">
    <location>
        <position position="40"/>
    </location>
    <ligand>
        <name>Zn(2+)</name>
        <dbReference type="ChEBI" id="CHEBI:29105"/>
    </ligand>
</feature>
<proteinExistence type="inferred from homology"/>
<protein>
    <recommendedName>
        <fullName evidence="2">ClpX-type ZB domain-containing protein</fullName>
    </recommendedName>
</protein>
<keyword evidence="1" id="KW-0862">Zinc</keyword>
<dbReference type="Gene3D" id="6.20.220.10">
    <property type="entry name" value="ClpX chaperone, C4-type zinc finger domain"/>
    <property type="match status" value="1"/>
</dbReference>
<dbReference type="GO" id="GO:0006457">
    <property type="term" value="P:protein folding"/>
    <property type="evidence" value="ECO:0007669"/>
    <property type="project" value="UniProtKB-UniRule"/>
</dbReference>
<gene>
    <name evidence="3" type="ORF">FGL98_24735</name>
</gene>
<dbReference type="InterPro" id="IPR010603">
    <property type="entry name" value="Znf_CppX_C4"/>
</dbReference>
<evidence type="ECO:0000313" key="3">
    <source>
        <dbReference type="EMBL" id="TWP32068.1"/>
    </source>
</evidence>
<comment type="caution">
    <text evidence="3">The sequence shown here is derived from an EMBL/GenBank/DDBJ whole genome shotgun (WGS) entry which is preliminary data.</text>
</comment>
<evidence type="ECO:0000259" key="2">
    <source>
        <dbReference type="PROSITE" id="PS51902"/>
    </source>
</evidence>
<dbReference type="SUPFAM" id="SSF57716">
    <property type="entry name" value="Glucocorticoid receptor-like (DNA-binding domain)"/>
    <property type="match status" value="1"/>
</dbReference>
<dbReference type="SMART" id="SM00994">
    <property type="entry name" value="zf-C4_ClpX"/>
    <property type="match status" value="1"/>
</dbReference>
<accession>A0A563DP58</accession>
<evidence type="ECO:0000313" key="4">
    <source>
        <dbReference type="Proteomes" id="UP000320244"/>
    </source>
</evidence>
<dbReference type="Pfam" id="PF06689">
    <property type="entry name" value="zf-C4_ClpX"/>
    <property type="match status" value="1"/>
</dbReference>
<keyword evidence="4" id="KW-1185">Reference proteome</keyword>
<dbReference type="EMBL" id="VCQV01000094">
    <property type="protein sequence ID" value="TWP32068.1"/>
    <property type="molecule type" value="Genomic_DNA"/>
</dbReference>
<dbReference type="PROSITE" id="PS51902">
    <property type="entry name" value="CLPX_ZB"/>
    <property type="match status" value="1"/>
</dbReference>
<keyword evidence="1" id="KW-0479">Metal-binding</keyword>
<comment type="similarity">
    <text evidence="1">Belongs to the ClpX chaperone family.</text>
</comment>
<dbReference type="AlphaFoldDB" id="A0A563DP58"/>
<dbReference type="GO" id="GO:0051082">
    <property type="term" value="F:unfolded protein binding"/>
    <property type="evidence" value="ECO:0007669"/>
    <property type="project" value="UniProtKB-UniRule"/>
</dbReference>
<dbReference type="GO" id="GO:0008270">
    <property type="term" value="F:zinc ion binding"/>
    <property type="evidence" value="ECO:0007669"/>
    <property type="project" value="UniProtKB-UniRule"/>
</dbReference>
<reference evidence="3 4" key="2">
    <citation type="submission" date="2019-08" db="EMBL/GenBank/DDBJ databases">
        <title>Jejuicoccus antrihumi gen. nov., sp. nov., a new member of the family Dermacoccaceae isolated from a cave.</title>
        <authorList>
            <person name="Schumann P."/>
            <person name="Kim I.S."/>
        </authorList>
    </citation>
    <scope>NUCLEOTIDE SEQUENCE [LARGE SCALE GENOMIC DNA]</scope>
    <source>
        <strain evidence="3 4">C5-26</strain>
    </source>
</reference>
<feature type="binding site" evidence="1">
    <location>
        <position position="43"/>
    </location>
    <ligand>
        <name>Zn(2+)</name>
        <dbReference type="ChEBI" id="CHEBI:29105"/>
    </ligand>
</feature>
<dbReference type="InterPro" id="IPR059188">
    <property type="entry name" value="Znf_CLPX-like"/>
</dbReference>
<dbReference type="InterPro" id="IPR038366">
    <property type="entry name" value="Znf_CppX_C4_sf"/>
</dbReference>
<reference evidence="3 4" key="1">
    <citation type="submission" date="2019-05" db="EMBL/GenBank/DDBJ databases">
        <authorList>
            <person name="Lee S.D."/>
        </authorList>
    </citation>
    <scope>NUCLEOTIDE SEQUENCE [LARGE SCALE GENOMIC DNA]</scope>
    <source>
        <strain evidence="3 4">C5-26</strain>
    </source>
</reference>
<dbReference type="Proteomes" id="UP000320244">
    <property type="component" value="Unassembled WGS sequence"/>
</dbReference>
<keyword evidence="1" id="KW-0143">Chaperone</keyword>